<reference evidence="3" key="1">
    <citation type="submission" date="2020-10" db="EMBL/GenBank/DDBJ databases">
        <title>Connecting structure to function with the recovery of over 1000 high-quality activated sludge metagenome-assembled genomes encoding full-length rRNA genes using long-read sequencing.</title>
        <authorList>
            <person name="Singleton C.M."/>
            <person name="Petriglieri F."/>
            <person name="Kristensen J.M."/>
            <person name="Kirkegaard R.H."/>
            <person name="Michaelsen T.Y."/>
            <person name="Andersen M.H."/>
            <person name="Karst S.M."/>
            <person name="Dueholm M.S."/>
            <person name="Nielsen P.H."/>
            <person name="Albertsen M."/>
        </authorList>
    </citation>
    <scope>NUCLEOTIDE SEQUENCE</scope>
    <source>
        <strain evidence="3">Bjer_18-Q3-R1-45_BAT3C.347</strain>
    </source>
</reference>
<feature type="domain" description="YMGG-like Gly-zipper" evidence="2">
    <location>
        <begin position="65"/>
        <end position="106"/>
    </location>
</feature>
<dbReference type="AlphaFoldDB" id="A0A9D7HMI3"/>
<feature type="compositionally biased region" description="Pro residues" evidence="1">
    <location>
        <begin position="149"/>
        <end position="161"/>
    </location>
</feature>
<evidence type="ECO:0000313" key="3">
    <source>
        <dbReference type="EMBL" id="MBK6974139.1"/>
    </source>
</evidence>
<dbReference type="Proteomes" id="UP000807785">
    <property type="component" value="Unassembled WGS sequence"/>
</dbReference>
<gene>
    <name evidence="3" type="ORF">IPH26_14755</name>
</gene>
<dbReference type="Pfam" id="PF13441">
    <property type="entry name" value="Gly-zipper_YMGG"/>
    <property type="match status" value="1"/>
</dbReference>
<comment type="caution">
    <text evidence="3">The sequence shown here is derived from an EMBL/GenBank/DDBJ whole genome shotgun (WGS) entry which is preliminary data.</text>
</comment>
<dbReference type="PROSITE" id="PS51257">
    <property type="entry name" value="PROKAR_LIPOPROTEIN"/>
    <property type="match status" value="1"/>
</dbReference>
<protein>
    <recommendedName>
        <fullName evidence="2">YMGG-like Gly-zipper domain-containing protein</fullName>
    </recommendedName>
</protein>
<dbReference type="InterPro" id="IPR027367">
    <property type="entry name" value="Gly-zipper_YMGG"/>
</dbReference>
<accession>A0A9D7HMI3</accession>
<evidence type="ECO:0000256" key="1">
    <source>
        <dbReference type="SAM" id="MobiDB-lite"/>
    </source>
</evidence>
<proteinExistence type="predicted"/>
<evidence type="ECO:0000313" key="4">
    <source>
        <dbReference type="Proteomes" id="UP000807785"/>
    </source>
</evidence>
<feature type="region of interest" description="Disordered" evidence="1">
    <location>
        <begin position="138"/>
        <end position="161"/>
    </location>
</feature>
<evidence type="ECO:0000259" key="2">
    <source>
        <dbReference type="Pfam" id="PF13441"/>
    </source>
</evidence>
<sequence length="161" mass="16288">MPVRTSLVAALLLAGCTTIPTGPSMLVLPGTGRSFDDFRADEMLCRQYAQDQLSGMTANQAAVDSGVKSAAVGALVGAAAGAAINGGRGAGVGAGAGLLLGSAAGAESANVSGYAAQRRYDNGYIQCMYARGHRVPVSGNYTPEKPRPVFYPPPPPPGYAK</sequence>
<dbReference type="EMBL" id="JADJEV010000004">
    <property type="protein sequence ID" value="MBK6974139.1"/>
    <property type="molecule type" value="Genomic_DNA"/>
</dbReference>
<name>A0A9D7HMI3_9PROT</name>
<organism evidence="3 4">
    <name type="scientific">Candidatus Methylophosphatis roskildensis</name>
    <dbReference type="NCBI Taxonomy" id="2899263"/>
    <lineage>
        <taxon>Bacteria</taxon>
        <taxon>Pseudomonadati</taxon>
        <taxon>Pseudomonadota</taxon>
        <taxon>Betaproteobacteria</taxon>
        <taxon>Nitrosomonadales</taxon>
        <taxon>Sterolibacteriaceae</taxon>
        <taxon>Candidatus Methylophosphatis</taxon>
    </lineage>
</organism>